<feature type="non-terminal residue" evidence="1">
    <location>
        <position position="117"/>
    </location>
</feature>
<dbReference type="Proteomes" id="UP000824469">
    <property type="component" value="Unassembled WGS sequence"/>
</dbReference>
<name>A0AA38F5A7_TAXCH</name>
<reference evidence="1 2" key="1">
    <citation type="journal article" date="2021" name="Nat. Plants">
        <title>The Taxus genome provides insights into paclitaxel biosynthesis.</title>
        <authorList>
            <person name="Xiong X."/>
            <person name="Gou J."/>
            <person name="Liao Q."/>
            <person name="Li Y."/>
            <person name="Zhou Q."/>
            <person name="Bi G."/>
            <person name="Li C."/>
            <person name="Du R."/>
            <person name="Wang X."/>
            <person name="Sun T."/>
            <person name="Guo L."/>
            <person name="Liang H."/>
            <person name="Lu P."/>
            <person name="Wu Y."/>
            <person name="Zhang Z."/>
            <person name="Ro D.K."/>
            <person name="Shang Y."/>
            <person name="Huang S."/>
            <person name="Yan J."/>
        </authorList>
    </citation>
    <scope>NUCLEOTIDE SEQUENCE [LARGE SCALE GENOMIC DNA]</scope>
    <source>
        <strain evidence="1">Ta-2019</strain>
    </source>
</reference>
<protein>
    <recommendedName>
        <fullName evidence="3">Integrase zinc-binding domain-containing protein</fullName>
    </recommendedName>
</protein>
<comment type="caution">
    <text evidence="1">The sequence shown here is derived from an EMBL/GenBank/DDBJ whole genome shotgun (WGS) entry which is preliminary data.</text>
</comment>
<accession>A0AA38F5A7</accession>
<evidence type="ECO:0000313" key="2">
    <source>
        <dbReference type="Proteomes" id="UP000824469"/>
    </source>
</evidence>
<dbReference type="EMBL" id="JAHRHJ020003813">
    <property type="protein sequence ID" value="KAH9289240.1"/>
    <property type="molecule type" value="Genomic_DNA"/>
</dbReference>
<organism evidence="1 2">
    <name type="scientific">Taxus chinensis</name>
    <name type="common">Chinese yew</name>
    <name type="synonym">Taxus wallichiana var. chinensis</name>
    <dbReference type="NCBI Taxonomy" id="29808"/>
    <lineage>
        <taxon>Eukaryota</taxon>
        <taxon>Viridiplantae</taxon>
        <taxon>Streptophyta</taxon>
        <taxon>Embryophyta</taxon>
        <taxon>Tracheophyta</taxon>
        <taxon>Spermatophyta</taxon>
        <taxon>Pinopsida</taxon>
        <taxon>Pinidae</taxon>
        <taxon>Conifers II</taxon>
        <taxon>Cupressales</taxon>
        <taxon>Taxaceae</taxon>
        <taxon>Taxus</taxon>
    </lineage>
</organism>
<sequence length="117" mass="13373">MEIEHVKGKENVVANALSRWRHVIMATSVGTYLRSRILQQVPLDNFYIAVQAEVKSHRPLEGKFDAFSLETNGIIRHRGWIYVPIDGGLRLHFLIEAHHAPYSAHPGVKKMHATLRQ</sequence>
<evidence type="ECO:0000313" key="1">
    <source>
        <dbReference type="EMBL" id="KAH9289240.1"/>
    </source>
</evidence>
<dbReference type="AlphaFoldDB" id="A0AA38F5A7"/>
<gene>
    <name evidence="1" type="ORF">KI387_033357</name>
</gene>
<evidence type="ECO:0008006" key="3">
    <source>
        <dbReference type="Google" id="ProtNLM"/>
    </source>
</evidence>
<keyword evidence="2" id="KW-1185">Reference proteome</keyword>
<proteinExistence type="predicted"/>